<keyword evidence="1" id="KW-0812">Transmembrane</keyword>
<protein>
    <recommendedName>
        <fullName evidence="3">Laminin G domain-containing protein</fullName>
    </recommendedName>
</protein>
<evidence type="ECO:0008006" key="3">
    <source>
        <dbReference type="Google" id="ProtNLM"/>
    </source>
</evidence>
<keyword evidence="1" id="KW-1133">Transmembrane helix</keyword>
<dbReference type="EMBL" id="LAZR01000485">
    <property type="protein sequence ID" value="KKN67050.1"/>
    <property type="molecule type" value="Genomic_DNA"/>
</dbReference>
<comment type="caution">
    <text evidence="2">The sequence shown here is derived from an EMBL/GenBank/DDBJ whole genome shotgun (WGS) entry which is preliminary data.</text>
</comment>
<dbReference type="SUPFAM" id="SSF49899">
    <property type="entry name" value="Concanavalin A-like lectins/glucanases"/>
    <property type="match status" value="1"/>
</dbReference>
<organism evidence="2">
    <name type="scientific">marine sediment metagenome</name>
    <dbReference type="NCBI Taxonomy" id="412755"/>
    <lineage>
        <taxon>unclassified sequences</taxon>
        <taxon>metagenomes</taxon>
        <taxon>ecological metagenomes</taxon>
    </lineage>
</organism>
<dbReference type="Pfam" id="PF13385">
    <property type="entry name" value="Laminin_G_3"/>
    <property type="match status" value="1"/>
</dbReference>
<evidence type="ECO:0000313" key="2">
    <source>
        <dbReference type="EMBL" id="KKN67050.1"/>
    </source>
</evidence>
<gene>
    <name evidence="2" type="ORF">LCGC14_0466040</name>
</gene>
<dbReference type="Gene3D" id="2.60.120.200">
    <property type="match status" value="1"/>
</dbReference>
<feature type="transmembrane region" description="Helical" evidence="1">
    <location>
        <begin position="1097"/>
        <end position="1116"/>
    </location>
</feature>
<dbReference type="InterPro" id="IPR013320">
    <property type="entry name" value="ConA-like_dom_sf"/>
</dbReference>
<feature type="transmembrane region" description="Helical" evidence="1">
    <location>
        <begin position="1062"/>
        <end position="1085"/>
    </location>
</feature>
<keyword evidence="1" id="KW-0472">Membrane</keyword>
<reference evidence="2" key="1">
    <citation type="journal article" date="2015" name="Nature">
        <title>Complex archaea that bridge the gap between prokaryotes and eukaryotes.</title>
        <authorList>
            <person name="Spang A."/>
            <person name="Saw J.H."/>
            <person name="Jorgensen S.L."/>
            <person name="Zaremba-Niedzwiedzka K."/>
            <person name="Martijn J."/>
            <person name="Lind A.E."/>
            <person name="van Eijk R."/>
            <person name="Schleper C."/>
            <person name="Guy L."/>
            <person name="Ettema T.J."/>
        </authorList>
    </citation>
    <scope>NUCLEOTIDE SEQUENCE</scope>
</reference>
<accession>A0A0F9SDW0</accession>
<name>A0A0F9SDW0_9ZZZZ</name>
<dbReference type="AlphaFoldDB" id="A0A0F9SDW0"/>
<feature type="transmembrane region" description="Helical" evidence="1">
    <location>
        <begin position="1033"/>
        <end position="1050"/>
    </location>
</feature>
<proteinExistence type="predicted"/>
<sequence length="1123" mass="123442">MKKIILMMFVVILFTGLLSAFEFDNVKTYDEIERSITVHNVFNLPLIGNDIVKITPLTPHVVSTFAGPNQTVAIFHLENFKDGYSDVWKKMEFYNLNKNSKEENRQFFFQEKVIVGTREKPIYNITCETLSYGNGTTYQDCTRSIKGYETIDITEWEDLDTSEPLSKGNHTIRIVTDVFPRDHMEFIPTWFGVRMPEYAEWTAGLNEEIVFYYNFEQGAGSAIPDVTGNLPNATLFNMEDSDWTLGKIGNGLNFSGGDESANTTYRTSYSTSDNFSISFWYNTNESVQASREFFGTLGGDGSAIGLDYSPGLIARFRFRDGGTGDLNLAETSIFNDGDWHMHTIVRDTAADTYEIFFDGVSEASAADPAVVNINFNDAAFFLSARGTVGAPTTITRGEFDEFGWWNRSLNQSEITQLFNGGDGITFISDFPPVVNVTVPLNITFNTTQTQLNFTVVSAGGGFDRCFFSTDGGVTNSTDNDCTSNFTTTSVEGANTWTVFSNTTGGAVGQDSVTFTVNSTIQVDLFTPANDSNFLSPNIDFNCQATDSLSLENLTLLIDGIENFTNSSTGSTLINLTTTVIGVSLGQHTWTCRAFDSDNFNASAAERIFEIKKFDENSQTFNAFTFETKDEEFTLNITTDPSSTPSAANLIYNGTDKGGGTITSLGNNNFNISQTIDIPTGSGNNTWLFNITIEGILGSSQTNQQSVALINLTFCQAAPQDVAYINFSFINETINQEDVTAFIDTSWSYFIGAGSVKKDLIFANTTEAFSYSFCFNPPNQTITGEVNLTYNNAQSQQRIFSSIFTVLTNLTTQQNLFLLPTQLGLFAQFRTQDTLGNTLVNVLASITRTLGGITISVTSDTTDGSGVVVFFLNPDVTYTGEFSLIGFVTNTFSFVPVTDLRTVVLGSTATIVVNGTTIGLGTEFEIQPNNDSLNNNTLTTFSFNVTGGTGITLISMNITNGTNQLSFVSNAGVGFISGIVDTGNNTQLFGEFIIQTANETITVQRIWIIGPTFIGDYSLFRQLTLFNEYGFKDIFRFLIVLGIIVALLIFLSGENQLEDEIKMLVMLLLIWGFSIVGWLDTGIVVSSTSDKINNLTQFSSQFGIAILTTVAASYFILRRVLRII</sequence>
<evidence type="ECO:0000256" key="1">
    <source>
        <dbReference type="SAM" id="Phobius"/>
    </source>
</evidence>